<dbReference type="AlphaFoldDB" id="M1MP36"/>
<keyword evidence="1" id="KW-0812">Transmembrane</keyword>
<proteinExistence type="predicted"/>
<accession>M1MP36</accession>
<dbReference type="KEGG" id="csr:Cspa_c27310"/>
<gene>
    <name evidence="2" type="ORF">Cspa_c27310</name>
</gene>
<reference evidence="2 3" key="1">
    <citation type="submission" date="2013-02" db="EMBL/GenBank/DDBJ databases">
        <title>Genome sequence of Clostridium saccharoperbutylacetonicum N1-4(HMT).</title>
        <authorList>
            <person name="Poehlein A."/>
            <person name="Daniel R."/>
        </authorList>
    </citation>
    <scope>NUCLEOTIDE SEQUENCE [LARGE SCALE GENOMIC DNA]</scope>
    <source>
        <strain evidence="3">N1-4(HMT)</strain>
    </source>
</reference>
<evidence type="ECO:0000313" key="2">
    <source>
        <dbReference type="EMBL" id="AGF56496.1"/>
    </source>
</evidence>
<dbReference type="STRING" id="36745.CLSAP_24790"/>
<name>M1MP36_9CLOT</name>
<sequence>MSKLHKDIMIIIMIALVFVQISCINWRDKGKYIQENNSQKEPKRNKITLKELNGELKQLNFNNIMSANEVDGKWYVKLKIIGDKNELLEQIEKLKAFDVNEYSINKNTEESSIIVKVSSKDNI</sequence>
<feature type="transmembrane region" description="Helical" evidence="1">
    <location>
        <begin position="7"/>
        <end position="27"/>
    </location>
</feature>
<evidence type="ECO:0000313" key="3">
    <source>
        <dbReference type="Proteomes" id="UP000011728"/>
    </source>
</evidence>
<dbReference type="OrthoDB" id="1927629at2"/>
<protein>
    <submittedName>
        <fullName evidence="2">Uncharacterized protein</fullName>
    </submittedName>
</protein>
<dbReference type="PATRIC" id="fig|931276.5.peg.2743"/>
<organism evidence="2 3">
    <name type="scientific">Clostridium saccharoperbutylacetonicum N1-4(HMT)</name>
    <dbReference type="NCBI Taxonomy" id="931276"/>
    <lineage>
        <taxon>Bacteria</taxon>
        <taxon>Bacillati</taxon>
        <taxon>Bacillota</taxon>
        <taxon>Clostridia</taxon>
        <taxon>Eubacteriales</taxon>
        <taxon>Clostridiaceae</taxon>
        <taxon>Clostridium</taxon>
    </lineage>
</organism>
<dbReference type="RefSeq" id="WP_015392815.1">
    <property type="nucleotide sequence ID" value="NC_020291.1"/>
</dbReference>
<evidence type="ECO:0000256" key="1">
    <source>
        <dbReference type="SAM" id="Phobius"/>
    </source>
</evidence>
<dbReference type="Proteomes" id="UP000011728">
    <property type="component" value="Chromosome"/>
</dbReference>
<keyword evidence="1" id="KW-0472">Membrane</keyword>
<keyword evidence="3" id="KW-1185">Reference proteome</keyword>
<dbReference type="HOGENOM" id="CLU_2022648_0_0_9"/>
<dbReference type="EMBL" id="CP004121">
    <property type="protein sequence ID" value="AGF56496.1"/>
    <property type="molecule type" value="Genomic_DNA"/>
</dbReference>
<keyword evidence="1" id="KW-1133">Transmembrane helix</keyword>
<dbReference type="eggNOG" id="ENOG5030H91">
    <property type="taxonomic scope" value="Bacteria"/>
</dbReference>